<dbReference type="InterPro" id="IPR036365">
    <property type="entry name" value="PGBD-like_sf"/>
</dbReference>
<proteinExistence type="predicted"/>
<reference evidence="3" key="1">
    <citation type="journal article" date="2019" name="Int. J. Syst. Evol. Microbiol.">
        <title>The Global Catalogue of Microorganisms (GCM) 10K type strain sequencing project: providing services to taxonomists for standard genome sequencing and annotation.</title>
        <authorList>
            <consortium name="The Broad Institute Genomics Platform"/>
            <consortium name="The Broad Institute Genome Sequencing Center for Infectious Disease"/>
            <person name="Wu L."/>
            <person name="Ma J."/>
        </authorList>
    </citation>
    <scope>NUCLEOTIDE SEQUENCE [LARGE SCALE GENOMIC DNA]</scope>
    <source>
        <strain evidence="3">JCM 17068</strain>
    </source>
</reference>
<dbReference type="Gene3D" id="1.10.101.10">
    <property type="entry name" value="PGBD-like superfamily/PGBD"/>
    <property type="match status" value="1"/>
</dbReference>
<dbReference type="Pfam" id="PF01471">
    <property type="entry name" value="PG_binding_1"/>
    <property type="match status" value="1"/>
</dbReference>
<dbReference type="SUPFAM" id="SSF47090">
    <property type="entry name" value="PGBD-like"/>
    <property type="match status" value="1"/>
</dbReference>
<evidence type="ECO:0000313" key="2">
    <source>
        <dbReference type="EMBL" id="GAA4057296.1"/>
    </source>
</evidence>
<keyword evidence="3" id="KW-1185">Reference proteome</keyword>
<dbReference type="InterPro" id="IPR036366">
    <property type="entry name" value="PGBDSf"/>
</dbReference>
<evidence type="ECO:0000313" key="3">
    <source>
        <dbReference type="Proteomes" id="UP001500426"/>
    </source>
</evidence>
<protein>
    <recommendedName>
        <fullName evidence="1">Peptidoglycan binding-like domain-containing protein</fullName>
    </recommendedName>
</protein>
<accession>A0ABP7V157</accession>
<gene>
    <name evidence="2" type="ORF">GCM10022388_24970</name>
</gene>
<comment type="caution">
    <text evidence="2">The sequence shown here is derived from an EMBL/GenBank/DDBJ whole genome shotgun (WGS) entry which is preliminary data.</text>
</comment>
<dbReference type="InterPro" id="IPR002477">
    <property type="entry name" value="Peptidoglycan-bd-like"/>
</dbReference>
<organism evidence="2 3">
    <name type="scientific">Flavobacterium chungnamense</name>
    <dbReference type="NCBI Taxonomy" id="706182"/>
    <lineage>
        <taxon>Bacteria</taxon>
        <taxon>Pseudomonadati</taxon>
        <taxon>Bacteroidota</taxon>
        <taxon>Flavobacteriia</taxon>
        <taxon>Flavobacteriales</taxon>
        <taxon>Flavobacteriaceae</taxon>
        <taxon>Flavobacterium</taxon>
    </lineage>
</organism>
<feature type="domain" description="Peptidoglycan binding-like" evidence="1">
    <location>
        <begin position="165"/>
        <end position="215"/>
    </location>
</feature>
<dbReference type="Proteomes" id="UP001500426">
    <property type="component" value="Unassembled WGS sequence"/>
</dbReference>
<name>A0ABP7V157_9FLAO</name>
<sequence>MKQIIIVLLAAIVLILGYNLYSDYHRFHSPGSDYVSNQKIDLNYHDETILQNYHQAIEDVNGFVRLSWVNNDVDVRNPDDDDDDTKALVNEYAKKLGVVKMYEKRLIQSAKMKSEGLNDKDVIAFEESGYKAKDYNEFIKRKFLMETFKSNPEKYSLKVGDFSSFVYELQKILVKKGYNIPVDGLFKQTTIEALGAFEQKNGLFPDGKLDAVTLDYLLR</sequence>
<dbReference type="EMBL" id="BAABCS010000021">
    <property type="protein sequence ID" value="GAA4057296.1"/>
    <property type="molecule type" value="Genomic_DNA"/>
</dbReference>
<evidence type="ECO:0000259" key="1">
    <source>
        <dbReference type="Pfam" id="PF01471"/>
    </source>
</evidence>
<dbReference type="RefSeq" id="WP_345095109.1">
    <property type="nucleotide sequence ID" value="NZ_BAABCS010000021.1"/>
</dbReference>